<sequence>MAPARKFSRTPPPNKPPSLPVKPQSSILTAPSPEVLAKLPARLDYDALKRSFAAATKACREVARELPGVVEGCAAHGDAASWARELGPATGPGARDRAAAARRDLLSRASKLEAMERELETTCWPALDAGWALEEASRSGEEGEVARRLLSDWFAFAAAGGDEAALPPGYGGETLRDLAQASEKLAELQRVAAGVAPSPARPRNAAAAAAIARRAARLSSLLRRAVSDLGSDKADAHFAALREGVAVFKLDPESLKYLVLQPDGPLAGLDRAAVVDVLSRRTDAWTYRGRRAAWVDELAASF</sequence>
<gene>
    <name evidence="2" type="ORF">AURANDRAFT_66862</name>
</gene>
<evidence type="ECO:0000313" key="2">
    <source>
        <dbReference type="EMBL" id="EGB04903.1"/>
    </source>
</evidence>
<evidence type="ECO:0000256" key="1">
    <source>
        <dbReference type="SAM" id="MobiDB-lite"/>
    </source>
</evidence>
<reference evidence="2 3" key="1">
    <citation type="journal article" date="2011" name="Proc. Natl. Acad. Sci. U.S.A.">
        <title>Niche of harmful alga Aureococcus anophagefferens revealed through ecogenomics.</title>
        <authorList>
            <person name="Gobler C.J."/>
            <person name="Berry D.L."/>
            <person name="Dyhrman S.T."/>
            <person name="Wilhelm S.W."/>
            <person name="Salamov A."/>
            <person name="Lobanov A.V."/>
            <person name="Zhang Y."/>
            <person name="Collier J.L."/>
            <person name="Wurch L.L."/>
            <person name="Kustka A.B."/>
            <person name="Dill B.D."/>
            <person name="Shah M."/>
            <person name="VerBerkmoes N.C."/>
            <person name="Kuo A."/>
            <person name="Terry A."/>
            <person name="Pangilinan J."/>
            <person name="Lindquist E.A."/>
            <person name="Lucas S."/>
            <person name="Paulsen I.T."/>
            <person name="Hattenrath-Lehmann T.K."/>
            <person name="Talmage S.C."/>
            <person name="Walker E.A."/>
            <person name="Koch F."/>
            <person name="Burson A.M."/>
            <person name="Marcoval M.A."/>
            <person name="Tang Y.Z."/>
            <person name="Lecleir G.R."/>
            <person name="Coyne K.J."/>
            <person name="Berg G.M."/>
            <person name="Bertrand E.M."/>
            <person name="Saito M.A."/>
            <person name="Gladyshev V.N."/>
            <person name="Grigoriev I.V."/>
        </authorList>
    </citation>
    <scope>NUCLEOTIDE SEQUENCE [LARGE SCALE GENOMIC DNA]</scope>
    <source>
        <strain evidence="3">CCMP 1984</strain>
    </source>
</reference>
<evidence type="ECO:0000313" key="3">
    <source>
        <dbReference type="Proteomes" id="UP000002729"/>
    </source>
</evidence>
<proteinExistence type="predicted"/>
<feature type="compositionally biased region" description="Pro residues" evidence="1">
    <location>
        <begin position="10"/>
        <end position="20"/>
    </location>
</feature>
<dbReference type="Proteomes" id="UP000002729">
    <property type="component" value="Unassembled WGS sequence"/>
</dbReference>
<keyword evidence="3" id="KW-1185">Reference proteome</keyword>
<dbReference type="EMBL" id="GL833146">
    <property type="protein sequence ID" value="EGB04903.1"/>
    <property type="molecule type" value="Genomic_DNA"/>
</dbReference>
<dbReference type="RefSeq" id="XP_009040459.1">
    <property type="nucleotide sequence ID" value="XM_009042211.1"/>
</dbReference>
<organism evidence="3">
    <name type="scientific">Aureococcus anophagefferens</name>
    <name type="common">Harmful bloom alga</name>
    <dbReference type="NCBI Taxonomy" id="44056"/>
    <lineage>
        <taxon>Eukaryota</taxon>
        <taxon>Sar</taxon>
        <taxon>Stramenopiles</taxon>
        <taxon>Ochrophyta</taxon>
        <taxon>Pelagophyceae</taxon>
        <taxon>Pelagomonadales</taxon>
        <taxon>Pelagomonadaceae</taxon>
        <taxon>Aureococcus</taxon>
    </lineage>
</organism>
<accession>F0YJ31</accession>
<name>F0YJ31_AURAN</name>
<dbReference type="AlphaFoldDB" id="F0YJ31"/>
<dbReference type="InParanoid" id="F0YJ31"/>
<dbReference type="GeneID" id="20225982"/>
<dbReference type="KEGG" id="aaf:AURANDRAFT_66862"/>
<protein>
    <submittedName>
        <fullName evidence="2">Uncharacterized protein</fullName>
    </submittedName>
</protein>
<feature type="region of interest" description="Disordered" evidence="1">
    <location>
        <begin position="1"/>
        <end position="27"/>
    </location>
</feature>